<dbReference type="AlphaFoldDB" id="A0A8D6SW61"/>
<evidence type="ECO:0000313" key="2">
    <source>
        <dbReference type="Proteomes" id="UP000679213"/>
    </source>
</evidence>
<dbReference type="Gene3D" id="3.40.50.300">
    <property type="entry name" value="P-loop containing nucleotide triphosphate hydrolases"/>
    <property type="match status" value="1"/>
</dbReference>
<dbReference type="GeneID" id="65883840"/>
<evidence type="ECO:0000313" key="1">
    <source>
        <dbReference type="EMBL" id="CAB3289074.1"/>
    </source>
</evidence>
<sequence length="1052" mass="124203">MFMKSEVENRSYGMRRYVVRGFEDRVINVLKSDNACIFGLAGMGKTTTARYIYVKLKREGKKVIYLTREEIDIEFRDENGKKEEIRSISLREVWRGDRKDDEVEILAYAVVIALNGTLLHRLGKKGWGSLKWIVEKFGSKKLEKLEDLHTKICIGISEVKEVAEKLYDWFEDSFGIEVVNTFGKNEIIGKMLEFFRKNILNDSLLSILLNLSAFLILGLTVSSTINNIKELIKELLEKNPLSKIDEDMVFIVDDLADFDEDEIKNLVRFLKVVNERGVKILFVKRIDDTDEECLETYFKLLRFMYDTKKRVPDLNKLLFRGAKDFLKIRIREKLFFMDSADKEKFVELLNANGYTAEVIENKFKIKFNEALDTIYKVSAGTICIALYLLELDFTMDEMRKIGEAEMYYTFSEIVKANEDEKRLMVESNKTLKLSSLFEIYSKLKEYPCYIAIILNDLSEDEIEMFCEDERIYKRFGKCSIISSTDKYYRIIIESYKEDWKGKKRKVYRAKEMWKKFEIFLDALCEFYTDEEKEDLEKDLSIIREVIIDIFDREFEESGRFKYRMLIFALKNLEWLHLKGIKKPKSTFLWSSIALNKLPRVSLRFLPIVFEVWDERLQKENLLYALVFARTLAEFGPYIFENDGYRWISHNLNEKISDVDGDDVVLCWKIWTYSSLAKGLNEYGFFNDGYYCLMKAEEELEKMKDDNLKNLAEVLFLINKAEITRTFNPVKALYNLYQCLSNLEGLKFEDSLKEVFKPLGGKAEEKFKDQLKELRRSVYYRLGVTNYLIDLNESERFFRDCLKLSETINNKLSLLSYIGRINVIRSFEFEFEVNRGLCDFERLWNICKENLPKIPNDGVAHRCAEYLVQSILNGEFKGKEDLLRYLELDNTVKTLFYGLSYIFGCELEDLNKIVKMLRDFDLSKFPEFRDPEMAVIVGEIKIEVEEMYNCYLKGDKDYYEKYKKLIQDDEAYNSTYSLIQTLTRILFFYITGDLETAMKLAELKSKEYPKVLNKLFKDLSEVIGKELKAKSNEKDMAHEDVKKAFVKLFYFFV</sequence>
<dbReference type="KEGG" id="mesg:MLAUSG7_1042"/>
<dbReference type="RefSeq" id="WP_214399410.1">
    <property type="nucleotide sequence ID" value="NZ_LR792632.1"/>
</dbReference>
<proteinExistence type="predicted"/>
<accession>A0A8D6SW61</accession>
<dbReference type="InterPro" id="IPR027417">
    <property type="entry name" value="P-loop_NTPase"/>
</dbReference>
<name>A0A8D6SW61_9EURY</name>
<organism evidence="1 2">
    <name type="scientific">Methanocaldococcus lauensis</name>
    <dbReference type="NCBI Taxonomy" id="2546128"/>
    <lineage>
        <taxon>Archaea</taxon>
        <taxon>Methanobacteriati</taxon>
        <taxon>Methanobacteriota</taxon>
        <taxon>Methanomada group</taxon>
        <taxon>Methanococci</taxon>
        <taxon>Methanococcales</taxon>
        <taxon>Methanocaldococcaceae</taxon>
        <taxon>Methanocaldococcus</taxon>
    </lineage>
</organism>
<dbReference type="SUPFAM" id="SSF52540">
    <property type="entry name" value="P-loop containing nucleoside triphosphate hydrolases"/>
    <property type="match status" value="2"/>
</dbReference>
<dbReference type="EMBL" id="LR792632">
    <property type="protein sequence ID" value="CAB3289074.1"/>
    <property type="molecule type" value="Genomic_DNA"/>
</dbReference>
<protein>
    <submittedName>
        <fullName evidence="1">AAA ATPase</fullName>
    </submittedName>
</protein>
<dbReference type="Proteomes" id="UP000679213">
    <property type="component" value="Chromosome I"/>
</dbReference>
<reference evidence="1 2" key="1">
    <citation type="submission" date="2020-04" db="EMBL/GenBank/DDBJ databases">
        <authorList>
            <consortium name="Genoscope - CEA"/>
            <person name="William W."/>
        </authorList>
    </citation>
    <scope>NUCLEOTIDE SEQUENCE [LARGE SCALE GENOMIC DNA]</scope>
    <source>
        <strain evidence="1 2">SG7</strain>
    </source>
</reference>
<keyword evidence="2" id="KW-1185">Reference proteome</keyword>
<gene>
    <name evidence="1" type="ORF">MLAUSG7_1042</name>
</gene>